<reference evidence="4 5" key="1">
    <citation type="submission" date="2020-02" db="EMBL/GenBank/DDBJ databases">
        <authorList>
            <person name="Li X.-J."/>
            <person name="Han X.-M."/>
        </authorList>
    </citation>
    <scope>NUCLEOTIDE SEQUENCE [LARGE SCALE GENOMIC DNA]</scope>
    <source>
        <strain evidence="4 5">CCTCC AB 2017055</strain>
    </source>
</reference>
<accession>A0A6L9SHI3</accession>
<dbReference type="InterPro" id="IPR041664">
    <property type="entry name" value="AAA_16"/>
</dbReference>
<feature type="domain" description="HTH luxR-type" evidence="3">
    <location>
        <begin position="902"/>
        <end position="967"/>
    </location>
</feature>
<keyword evidence="2" id="KW-0067">ATP-binding</keyword>
<dbReference type="GO" id="GO:0005524">
    <property type="term" value="F:ATP binding"/>
    <property type="evidence" value="ECO:0007669"/>
    <property type="project" value="UniProtKB-KW"/>
</dbReference>
<dbReference type="EMBL" id="JAAGOA010000023">
    <property type="protein sequence ID" value="NEE03550.1"/>
    <property type="molecule type" value="Genomic_DNA"/>
</dbReference>
<keyword evidence="5" id="KW-1185">Reference proteome</keyword>
<protein>
    <submittedName>
        <fullName evidence="4">AAA family ATPase</fullName>
    </submittedName>
</protein>
<dbReference type="Pfam" id="PF13191">
    <property type="entry name" value="AAA_16"/>
    <property type="match status" value="1"/>
</dbReference>
<proteinExistence type="predicted"/>
<dbReference type="PANTHER" id="PTHR16305">
    <property type="entry name" value="TESTICULAR SOLUBLE ADENYLYL CYCLASE"/>
    <property type="match status" value="1"/>
</dbReference>
<dbReference type="PROSITE" id="PS50043">
    <property type="entry name" value="HTH_LUXR_2"/>
    <property type="match status" value="1"/>
</dbReference>
<dbReference type="Gene3D" id="1.25.40.10">
    <property type="entry name" value="Tetratricopeptide repeat domain"/>
    <property type="match status" value="1"/>
</dbReference>
<dbReference type="Proteomes" id="UP000475214">
    <property type="component" value="Unassembled WGS sequence"/>
</dbReference>
<comment type="caution">
    <text evidence="4">The sequence shown here is derived from an EMBL/GenBank/DDBJ whole genome shotgun (WGS) entry which is preliminary data.</text>
</comment>
<dbReference type="InterPro" id="IPR000792">
    <property type="entry name" value="Tscrpt_reg_LuxR_C"/>
</dbReference>
<dbReference type="SMART" id="SM00421">
    <property type="entry name" value="HTH_LUXR"/>
    <property type="match status" value="1"/>
</dbReference>
<dbReference type="Gene3D" id="3.40.50.300">
    <property type="entry name" value="P-loop containing nucleotide triphosphate hydrolases"/>
    <property type="match status" value="1"/>
</dbReference>
<dbReference type="GO" id="GO:0005737">
    <property type="term" value="C:cytoplasm"/>
    <property type="evidence" value="ECO:0007669"/>
    <property type="project" value="TreeGrafter"/>
</dbReference>
<dbReference type="InterPro" id="IPR027417">
    <property type="entry name" value="P-loop_NTPase"/>
</dbReference>
<evidence type="ECO:0000313" key="5">
    <source>
        <dbReference type="Proteomes" id="UP000475214"/>
    </source>
</evidence>
<dbReference type="SUPFAM" id="SSF52540">
    <property type="entry name" value="P-loop containing nucleoside triphosphate hydrolases"/>
    <property type="match status" value="1"/>
</dbReference>
<evidence type="ECO:0000259" key="3">
    <source>
        <dbReference type="PROSITE" id="PS50043"/>
    </source>
</evidence>
<dbReference type="InterPro" id="IPR036388">
    <property type="entry name" value="WH-like_DNA-bd_sf"/>
</dbReference>
<sequence>MVTVLALPSDSELVGRADELDQLRSSLRRADAGSPVTVLLSGEAGVGKTRLVTEFGAQAAKAGARVVFGQCVELGDSGLPYGPIVGVMRELVEQFGHERFMELAGPGREVIARLLPELGTAAGAGGGDLAEGRGRLLEMVAVVLERVSVDQPLVLVLEDIHWADRSTNDLLRFVVRALRAARVLIVCTFRGDEVGRFHKLRPVLAELERLRNVQRIELSRLTRPEVADLLSRLLGRQPEPSVVVRIHERSEGNPFIIEELVSAGADTSYDVLPDSLRDVLLVRGEQLAEPAQEVLRLLAIGGNRVEHALLAAVADLEATALDRALREALSVGVIRVDGTGYAFRHALLREVLHEDILPGAHTRYHARYAEAIEGSPELVPSGVASIAVAHHWYNAREHERAFRATLRAADDAARAYAHADAQKMLEKAVELWDRVSDPVGVSGGDRAALLERAADAARDAGEMERSLALIEAARADPSVAGDPARLATLMYLQAKVAGDVGRGEAVDAALDALENIESGRDSMPRAQLLTIRAVRHMLDGQHEKSVAASIEGAALAQAIGDRELEFRNYHVRGSSLVHLGRVEESLAAFEKSRRLADGDPRTLVGYHINYSDALNVIGRYAESARVARAGIDLAREVGVERSLGTMLAGNTAEPLLALGEWDEADRLVTRALELDPPARHYWQMLILRAWLCLWRNELSLASQVLKEARARTTGRRAEPQYSVPLARVAAEVALAYGDPETAWREVRASLDEPREMLAPLDLPLLATGAAALAAIARRGGDVDGTDIARVLSQADSHRDWATAPVWVPVAVAELANGVGDDPRRWQDVLDAVAAAGGPAHLTPYAAYRRAEALLAAGDRASAVDALNAAAEAAASLGAELVCGWIDELSRRAKLSLAGESASGTTDHGLTAREREVLRLVAAGRSNREIGAALYISTKTASVHVSNIMAKLGVSSRGEAAAVAHRRGLGA</sequence>
<dbReference type="SUPFAM" id="SSF46894">
    <property type="entry name" value="C-terminal effector domain of the bipartite response regulators"/>
    <property type="match status" value="1"/>
</dbReference>
<dbReference type="RefSeq" id="WP_163743300.1">
    <property type="nucleotide sequence ID" value="NZ_JAAGOA010000023.1"/>
</dbReference>
<dbReference type="PRINTS" id="PR00038">
    <property type="entry name" value="HTHLUXR"/>
</dbReference>
<dbReference type="GO" id="GO:0003677">
    <property type="term" value="F:DNA binding"/>
    <property type="evidence" value="ECO:0007669"/>
    <property type="project" value="InterPro"/>
</dbReference>
<dbReference type="AlphaFoldDB" id="A0A6L9SHI3"/>
<dbReference type="GO" id="GO:0004016">
    <property type="term" value="F:adenylate cyclase activity"/>
    <property type="evidence" value="ECO:0007669"/>
    <property type="project" value="TreeGrafter"/>
</dbReference>
<dbReference type="InterPro" id="IPR011990">
    <property type="entry name" value="TPR-like_helical_dom_sf"/>
</dbReference>
<dbReference type="InterPro" id="IPR016032">
    <property type="entry name" value="Sig_transdc_resp-reg_C-effctor"/>
</dbReference>
<dbReference type="Pfam" id="PF00196">
    <property type="entry name" value="GerE"/>
    <property type="match status" value="1"/>
</dbReference>
<dbReference type="PANTHER" id="PTHR16305:SF35">
    <property type="entry name" value="TRANSCRIPTIONAL ACTIVATOR DOMAIN"/>
    <property type="match status" value="1"/>
</dbReference>
<name>A0A6L9SHI3_9ACTN</name>
<evidence type="ECO:0000256" key="2">
    <source>
        <dbReference type="ARBA" id="ARBA00022840"/>
    </source>
</evidence>
<dbReference type="GO" id="GO:0006355">
    <property type="term" value="P:regulation of DNA-templated transcription"/>
    <property type="evidence" value="ECO:0007669"/>
    <property type="project" value="InterPro"/>
</dbReference>
<keyword evidence="1" id="KW-0547">Nucleotide-binding</keyword>
<dbReference type="CDD" id="cd06170">
    <property type="entry name" value="LuxR_C_like"/>
    <property type="match status" value="1"/>
</dbReference>
<dbReference type="Gene3D" id="1.10.10.10">
    <property type="entry name" value="Winged helix-like DNA-binding domain superfamily/Winged helix DNA-binding domain"/>
    <property type="match status" value="1"/>
</dbReference>
<dbReference type="SUPFAM" id="SSF48452">
    <property type="entry name" value="TPR-like"/>
    <property type="match status" value="1"/>
</dbReference>
<evidence type="ECO:0000313" key="4">
    <source>
        <dbReference type="EMBL" id="NEE03550.1"/>
    </source>
</evidence>
<gene>
    <name evidence="4" type="ORF">G1H10_25625</name>
</gene>
<evidence type="ECO:0000256" key="1">
    <source>
        <dbReference type="ARBA" id="ARBA00022741"/>
    </source>
</evidence>
<organism evidence="4 5">
    <name type="scientific">Phytoactinopolyspora halotolerans</name>
    <dbReference type="NCBI Taxonomy" id="1981512"/>
    <lineage>
        <taxon>Bacteria</taxon>
        <taxon>Bacillati</taxon>
        <taxon>Actinomycetota</taxon>
        <taxon>Actinomycetes</taxon>
        <taxon>Jiangellales</taxon>
        <taxon>Jiangellaceae</taxon>
        <taxon>Phytoactinopolyspora</taxon>
    </lineage>
</organism>